<organism evidence="2 3">
    <name type="scientific">Rhizobium etli</name>
    <dbReference type="NCBI Taxonomy" id="29449"/>
    <lineage>
        <taxon>Bacteria</taxon>
        <taxon>Pseudomonadati</taxon>
        <taxon>Pseudomonadota</taxon>
        <taxon>Alphaproteobacteria</taxon>
        <taxon>Hyphomicrobiales</taxon>
        <taxon>Rhizobiaceae</taxon>
        <taxon>Rhizobium/Agrobacterium group</taxon>
        <taxon>Rhizobium</taxon>
    </lineage>
</organism>
<proteinExistence type="predicted"/>
<reference evidence="3 4" key="1">
    <citation type="submission" date="2020-08" db="EMBL/GenBank/DDBJ databases">
        <title>Genomic Encyclopedia of Type Strains, Phase IV (KMG-V): Genome sequencing to study the core and pangenomes of soil and plant-associated prokaryotes.</title>
        <authorList>
            <person name="Whitman W."/>
        </authorList>
    </citation>
    <scope>NUCLEOTIDE SEQUENCE [LARGE SCALE GENOMIC DNA]</scope>
    <source>
        <strain evidence="1 4">SEMIA 471</strain>
        <strain evidence="2 3">SEMIA 489</strain>
    </source>
</reference>
<dbReference type="RefSeq" id="WP_246723262.1">
    <property type="nucleotide sequence ID" value="NZ_JACIHU010000001.1"/>
</dbReference>
<evidence type="ECO:0000313" key="4">
    <source>
        <dbReference type="Proteomes" id="UP000557344"/>
    </source>
</evidence>
<evidence type="ECO:0000313" key="2">
    <source>
        <dbReference type="EMBL" id="MBB4534491.1"/>
    </source>
</evidence>
<dbReference type="AlphaFoldDB" id="A0A7W6ZEI8"/>
<dbReference type="Proteomes" id="UP000557344">
    <property type="component" value="Unassembled WGS sequence"/>
</dbReference>
<comment type="caution">
    <text evidence="2">The sequence shown here is derived from an EMBL/GenBank/DDBJ whole genome shotgun (WGS) entry which is preliminary data.</text>
</comment>
<name>A0A7W6ZEI8_RHIET</name>
<protein>
    <submittedName>
        <fullName evidence="2">Protein-tyrosine-phosphatase</fullName>
    </submittedName>
</protein>
<evidence type="ECO:0000313" key="1">
    <source>
        <dbReference type="EMBL" id="MBB4478659.1"/>
    </source>
</evidence>
<dbReference type="EMBL" id="JACIID010000001">
    <property type="protein sequence ID" value="MBB4534491.1"/>
    <property type="molecule type" value="Genomic_DNA"/>
</dbReference>
<evidence type="ECO:0000313" key="3">
    <source>
        <dbReference type="Proteomes" id="UP000523431"/>
    </source>
</evidence>
<dbReference type="EMBL" id="JACIHU010000001">
    <property type="protein sequence ID" value="MBB4478659.1"/>
    <property type="molecule type" value="Genomic_DNA"/>
</dbReference>
<sequence>MAAASRVLLDSKDIQNIIGTSGAAADKNVVGVLKEIEVVPPQTAEKLAEEALRGEVDAVVAFHDGDIRAAMTTLLLDCRHLRLQLALGDKGMSRDVTAERTTDVEGL</sequence>
<gene>
    <name evidence="1" type="ORF">GGE46_001200</name>
    <name evidence="2" type="ORF">GGE57_001200</name>
</gene>
<dbReference type="Proteomes" id="UP000523431">
    <property type="component" value="Unassembled WGS sequence"/>
</dbReference>
<accession>A0A7W6ZEI8</accession>